<dbReference type="SUPFAM" id="SSF46689">
    <property type="entry name" value="Homeodomain-like"/>
    <property type="match status" value="1"/>
</dbReference>
<evidence type="ECO:0000256" key="3">
    <source>
        <dbReference type="ARBA" id="ARBA00023163"/>
    </source>
</evidence>
<organism evidence="6 7">
    <name type="scientific">Arenimonas donghaensis DSM 18148 = HO3-R19</name>
    <dbReference type="NCBI Taxonomy" id="1121014"/>
    <lineage>
        <taxon>Bacteria</taxon>
        <taxon>Pseudomonadati</taxon>
        <taxon>Pseudomonadota</taxon>
        <taxon>Gammaproteobacteria</taxon>
        <taxon>Lysobacterales</taxon>
        <taxon>Lysobacteraceae</taxon>
        <taxon>Arenimonas</taxon>
    </lineage>
</organism>
<dbReference type="RefSeq" id="WP_034224793.1">
    <property type="nucleotide sequence ID" value="NZ_AVCJ01000034.1"/>
</dbReference>
<dbReference type="PROSITE" id="PS50977">
    <property type="entry name" value="HTH_TETR_2"/>
    <property type="match status" value="1"/>
</dbReference>
<reference evidence="6 7" key="2">
    <citation type="journal article" date="2015" name="Stand. Genomic Sci.">
        <title>High quality draft genomic sequence of Arenimonas donghaensis DSM 18148(T).</title>
        <authorList>
            <person name="Chen F."/>
            <person name="Wang H."/>
            <person name="Cao Y."/>
            <person name="Li X."/>
            <person name="Wang G."/>
        </authorList>
    </citation>
    <scope>NUCLEOTIDE SEQUENCE [LARGE SCALE GENOMIC DNA]</scope>
    <source>
        <strain evidence="6 7">HO3-R19</strain>
    </source>
</reference>
<dbReference type="Pfam" id="PF00440">
    <property type="entry name" value="TetR_N"/>
    <property type="match status" value="1"/>
</dbReference>
<comment type="caution">
    <text evidence="6">The sequence shown here is derived from an EMBL/GenBank/DDBJ whole genome shotgun (WGS) entry which is preliminary data.</text>
</comment>
<dbReference type="PROSITE" id="PS01081">
    <property type="entry name" value="HTH_TETR_1"/>
    <property type="match status" value="1"/>
</dbReference>
<keyword evidence="7" id="KW-1185">Reference proteome</keyword>
<evidence type="ECO:0000313" key="6">
    <source>
        <dbReference type="EMBL" id="KFL36034.1"/>
    </source>
</evidence>
<dbReference type="PATRIC" id="fig|1121014.3.peg.2041"/>
<dbReference type="GO" id="GO:0003677">
    <property type="term" value="F:DNA binding"/>
    <property type="evidence" value="ECO:0007669"/>
    <property type="project" value="UniProtKB-UniRule"/>
</dbReference>
<dbReference type="Proteomes" id="UP000029085">
    <property type="component" value="Unassembled WGS sequence"/>
</dbReference>
<dbReference type="AlphaFoldDB" id="A0A087MGN1"/>
<keyword evidence="2 4" id="KW-0238">DNA-binding</keyword>
<dbReference type="STRING" id="1121014.N788_05675"/>
<accession>A0A087MGN1</accession>
<feature type="domain" description="HTH tetR-type" evidence="5">
    <location>
        <begin position="9"/>
        <end position="69"/>
    </location>
</feature>
<dbReference type="Gene3D" id="1.10.10.60">
    <property type="entry name" value="Homeodomain-like"/>
    <property type="match status" value="1"/>
</dbReference>
<keyword evidence="3" id="KW-0804">Transcription</keyword>
<gene>
    <name evidence="6" type="ORF">N788_05675</name>
</gene>
<evidence type="ECO:0000313" key="7">
    <source>
        <dbReference type="Proteomes" id="UP000029085"/>
    </source>
</evidence>
<evidence type="ECO:0000256" key="1">
    <source>
        <dbReference type="ARBA" id="ARBA00023015"/>
    </source>
</evidence>
<protein>
    <recommendedName>
        <fullName evidence="5">HTH tetR-type domain-containing protein</fullName>
    </recommendedName>
</protein>
<keyword evidence="1" id="KW-0805">Transcription regulation</keyword>
<dbReference type="InterPro" id="IPR009057">
    <property type="entry name" value="Homeodomain-like_sf"/>
</dbReference>
<sequence>MRYSPEHKQKTYDRIVEHAARSFRKKGVDNVSISGLMADAGLTHGGFYAHFKSKEDVLLVALERALSQTFSRLGDAANTPGGVPDRISALLGEYLSVLHRDTPDRGCALAALAAEAVRAEPRCRGVFADAIENGVDLLRKTMGGDDQENRSEALALVSLMVGAMLLSRATADSPLSTEILAAARKQGERLAVAD</sequence>
<evidence type="ECO:0000256" key="2">
    <source>
        <dbReference type="ARBA" id="ARBA00023125"/>
    </source>
</evidence>
<dbReference type="EMBL" id="AVCJ01000034">
    <property type="protein sequence ID" value="KFL36034.1"/>
    <property type="molecule type" value="Genomic_DNA"/>
</dbReference>
<proteinExistence type="predicted"/>
<dbReference type="PRINTS" id="PR00455">
    <property type="entry name" value="HTHTETR"/>
</dbReference>
<dbReference type="InterPro" id="IPR023772">
    <property type="entry name" value="DNA-bd_HTH_TetR-type_CS"/>
</dbReference>
<dbReference type="PANTHER" id="PTHR47506">
    <property type="entry name" value="TRANSCRIPTIONAL REGULATORY PROTEIN"/>
    <property type="match status" value="1"/>
</dbReference>
<dbReference type="InterPro" id="IPR036271">
    <property type="entry name" value="Tet_transcr_reg_TetR-rel_C_sf"/>
</dbReference>
<dbReference type="Gene3D" id="1.10.357.10">
    <property type="entry name" value="Tetracycline Repressor, domain 2"/>
    <property type="match status" value="1"/>
</dbReference>
<reference evidence="7" key="1">
    <citation type="submission" date="2013-08" db="EMBL/GenBank/DDBJ databases">
        <title>Genome sequencing of Arenimonas donghaensis.</title>
        <authorList>
            <person name="Chen F."/>
            <person name="Wang G."/>
        </authorList>
    </citation>
    <scope>NUCLEOTIDE SEQUENCE [LARGE SCALE GENOMIC DNA]</scope>
    <source>
        <strain evidence="7">HO3-R19</strain>
    </source>
</reference>
<evidence type="ECO:0000259" key="5">
    <source>
        <dbReference type="PROSITE" id="PS50977"/>
    </source>
</evidence>
<dbReference type="OrthoDB" id="9798857at2"/>
<dbReference type="SUPFAM" id="SSF48498">
    <property type="entry name" value="Tetracyclin repressor-like, C-terminal domain"/>
    <property type="match status" value="1"/>
</dbReference>
<dbReference type="PANTHER" id="PTHR47506:SF7">
    <property type="entry name" value="TRANSCRIPTIONAL REGULATORY PROTEIN"/>
    <property type="match status" value="1"/>
</dbReference>
<feature type="DNA-binding region" description="H-T-H motif" evidence="4">
    <location>
        <begin position="32"/>
        <end position="51"/>
    </location>
</feature>
<dbReference type="InterPro" id="IPR001647">
    <property type="entry name" value="HTH_TetR"/>
</dbReference>
<name>A0A087MGN1_9GAMM</name>
<evidence type="ECO:0000256" key="4">
    <source>
        <dbReference type="PROSITE-ProRule" id="PRU00335"/>
    </source>
</evidence>